<evidence type="ECO:0000313" key="1">
    <source>
        <dbReference type="EMBL" id="CAH2015001.1"/>
    </source>
</evidence>
<dbReference type="EMBL" id="CAKOFQ010008586">
    <property type="protein sequence ID" value="CAH2015001.1"/>
    <property type="molecule type" value="Genomic_DNA"/>
</dbReference>
<name>A0A9P0QAI4_ACAOB</name>
<sequence length="70" mass="7865">MYNQLEVVSSFDAVAQVTLSYSESPERKSATGSNRFASNTFSVRNTQPEVTGYYTLVVLTALRRNIKRTI</sequence>
<evidence type="ECO:0000313" key="2">
    <source>
        <dbReference type="Proteomes" id="UP001152888"/>
    </source>
</evidence>
<dbReference type="Proteomes" id="UP001152888">
    <property type="component" value="Unassembled WGS sequence"/>
</dbReference>
<comment type="caution">
    <text evidence="1">The sequence shown here is derived from an EMBL/GenBank/DDBJ whole genome shotgun (WGS) entry which is preliminary data.</text>
</comment>
<gene>
    <name evidence="1" type="ORF">ACAOBT_LOCUS34445</name>
</gene>
<accession>A0A9P0QAI4</accession>
<proteinExistence type="predicted"/>
<protein>
    <submittedName>
        <fullName evidence="1">Uncharacterized protein</fullName>
    </submittedName>
</protein>
<reference evidence="1" key="1">
    <citation type="submission" date="2022-03" db="EMBL/GenBank/DDBJ databases">
        <authorList>
            <person name="Sayadi A."/>
        </authorList>
    </citation>
    <scope>NUCLEOTIDE SEQUENCE</scope>
</reference>
<dbReference type="AlphaFoldDB" id="A0A9P0QAI4"/>
<organism evidence="1 2">
    <name type="scientific">Acanthoscelides obtectus</name>
    <name type="common">Bean weevil</name>
    <name type="synonym">Bruchus obtectus</name>
    <dbReference type="NCBI Taxonomy" id="200917"/>
    <lineage>
        <taxon>Eukaryota</taxon>
        <taxon>Metazoa</taxon>
        <taxon>Ecdysozoa</taxon>
        <taxon>Arthropoda</taxon>
        <taxon>Hexapoda</taxon>
        <taxon>Insecta</taxon>
        <taxon>Pterygota</taxon>
        <taxon>Neoptera</taxon>
        <taxon>Endopterygota</taxon>
        <taxon>Coleoptera</taxon>
        <taxon>Polyphaga</taxon>
        <taxon>Cucujiformia</taxon>
        <taxon>Chrysomeloidea</taxon>
        <taxon>Chrysomelidae</taxon>
        <taxon>Bruchinae</taxon>
        <taxon>Bruchini</taxon>
        <taxon>Acanthoscelides</taxon>
    </lineage>
</organism>
<keyword evidence="2" id="KW-1185">Reference proteome</keyword>